<dbReference type="Proteomes" id="UP000251717">
    <property type="component" value="Unassembled WGS sequence"/>
</dbReference>
<dbReference type="InterPro" id="IPR002656">
    <property type="entry name" value="Acyl_transf_3_dom"/>
</dbReference>
<evidence type="ECO:0000259" key="7">
    <source>
        <dbReference type="Pfam" id="PF01757"/>
    </source>
</evidence>
<dbReference type="RefSeq" id="WP_116591059.1">
    <property type="nucleotide sequence ID" value="NZ_MZGS01000006.1"/>
</dbReference>
<keyword evidence="9" id="KW-1185">Reference proteome</keyword>
<evidence type="ECO:0000256" key="6">
    <source>
        <dbReference type="SAM" id="Phobius"/>
    </source>
</evidence>
<dbReference type="OrthoDB" id="77584at2157"/>
<dbReference type="GO" id="GO:0005886">
    <property type="term" value="C:plasma membrane"/>
    <property type="evidence" value="ECO:0007669"/>
    <property type="project" value="UniProtKB-SubCell"/>
</dbReference>
<dbReference type="PANTHER" id="PTHR40074">
    <property type="entry name" value="O-ACETYLTRANSFERASE WECH"/>
    <property type="match status" value="1"/>
</dbReference>
<dbReference type="PANTHER" id="PTHR40074:SF2">
    <property type="entry name" value="O-ACETYLTRANSFERASE WECH"/>
    <property type="match status" value="1"/>
</dbReference>
<feature type="transmembrane region" description="Helical" evidence="6">
    <location>
        <begin position="12"/>
        <end position="31"/>
    </location>
</feature>
<reference evidence="8 9" key="1">
    <citation type="submission" date="2017-03" db="EMBL/GenBank/DDBJ databases">
        <title>Genome sequence of Methanobrevibacter thaueri.</title>
        <authorList>
            <person name="Poehlein A."/>
            <person name="Seedorf H."/>
            <person name="Daniel R."/>
        </authorList>
    </citation>
    <scope>NUCLEOTIDE SEQUENCE [LARGE SCALE GENOMIC DNA]</scope>
    <source>
        <strain evidence="8 9">DSM 11995</strain>
    </source>
</reference>
<dbReference type="Pfam" id="PF01757">
    <property type="entry name" value="Acyl_transf_3"/>
    <property type="match status" value="1"/>
</dbReference>
<keyword evidence="2" id="KW-1003">Cell membrane</keyword>
<comment type="subcellular location">
    <subcellularLocation>
        <location evidence="1">Cell membrane</location>
        <topology evidence="1">Multi-pass membrane protein</topology>
    </subcellularLocation>
</comment>
<evidence type="ECO:0000313" key="8">
    <source>
        <dbReference type="EMBL" id="PWB88331.1"/>
    </source>
</evidence>
<feature type="domain" description="Acyltransferase 3" evidence="7">
    <location>
        <begin position="6"/>
        <end position="336"/>
    </location>
</feature>
<sequence length="352" mass="41073">MANRLEYIDLLKVFSILAIITIHAFMVWQSAEILNGVLIYSFCEVVRFGVPVFLMVSGALLLNREINIVDFFKKKVNRIVVPFVFYYILTAFVIVVLLNTSHNQVENIFAFRWYFWMILGVYLSLPVINKYVQNSSLNELRYFILLFVLAAIFYQITYYFKIEQYLYLTLFLSPLGYLILGYYLSKKTFNMSANKIVMLALVIFIVSTVIKVFGHQFNYMMITDDYVANTSPILSSWLDVSIFQIMQASSFFLMCKYIYETDAIPFKSIKKVLQTNVISKFVLSVSRSSYGMYLINLIPTFMFYYYIQPLDFTGTQVCLLIIALSLSTFFITWIIVVILGRIPFIKNLSGYY</sequence>
<feature type="transmembrane region" description="Helical" evidence="6">
    <location>
        <begin position="140"/>
        <end position="159"/>
    </location>
</feature>
<keyword evidence="8" id="KW-0012">Acyltransferase</keyword>
<evidence type="ECO:0000256" key="3">
    <source>
        <dbReference type="ARBA" id="ARBA00022692"/>
    </source>
</evidence>
<proteinExistence type="predicted"/>
<protein>
    <submittedName>
        <fullName evidence="8">Acyltransferase family protein</fullName>
    </submittedName>
</protein>
<organism evidence="8 9">
    <name type="scientific">Methanobrevibacter thaueri</name>
    <dbReference type="NCBI Taxonomy" id="190975"/>
    <lineage>
        <taxon>Archaea</taxon>
        <taxon>Methanobacteriati</taxon>
        <taxon>Methanobacteriota</taxon>
        <taxon>Methanomada group</taxon>
        <taxon>Methanobacteria</taxon>
        <taxon>Methanobacteriales</taxon>
        <taxon>Methanobacteriaceae</taxon>
        <taxon>Methanobrevibacter</taxon>
    </lineage>
</organism>
<keyword evidence="8" id="KW-0808">Transferase</keyword>
<feature type="transmembrane region" description="Helical" evidence="6">
    <location>
        <begin position="290"/>
        <end position="307"/>
    </location>
</feature>
<dbReference type="AlphaFoldDB" id="A0A315XPI5"/>
<evidence type="ECO:0000256" key="1">
    <source>
        <dbReference type="ARBA" id="ARBA00004651"/>
    </source>
</evidence>
<feature type="transmembrane region" description="Helical" evidence="6">
    <location>
        <begin position="37"/>
        <end position="62"/>
    </location>
</feature>
<feature type="transmembrane region" description="Helical" evidence="6">
    <location>
        <begin position="83"/>
        <end position="102"/>
    </location>
</feature>
<feature type="transmembrane region" description="Helical" evidence="6">
    <location>
        <begin position="319"/>
        <end position="339"/>
    </location>
</feature>
<gene>
    <name evidence="8" type="ORF">MBBTH_00620</name>
</gene>
<keyword evidence="5 6" id="KW-0472">Membrane</keyword>
<keyword evidence="4 6" id="KW-1133">Transmembrane helix</keyword>
<keyword evidence="3 6" id="KW-0812">Transmembrane</keyword>
<feature type="transmembrane region" description="Helical" evidence="6">
    <location>
        <begin position="237"/>
        <end position="259"/>
    </location>
</feature>
<dbReference type="GO" id="GO:0016413">
    <property type="term" value="F:O-acetyltransferase activity"/>
    <property type="evidence" value="ECO:0007669"/>
    <property type="project" value="TreeGrafter"/>
</dbReference>
<evidence type="ECO:0000256" key="5">
    <source>
        <dbReference type="ARBA" id="ARBA00023136"/>
    </source>
</evidence>
<name>A0A315XPI5_9EURY</name>
<comment type="caution">
    <text evidence="8">The sequence shown here is derived from an EMBL/GenBank/DDBJ whole genome shotgun (WGS) entry which is preliminary data.</text>
</comment>
<evidence type="ECO:0000256" key="4">
    <source>
        <dbReference type="ARBA" id="ARBA00022989"/>
    </source>
</evidence>
<dbReference type="EMBL" id="MZGS01000006">
    <property type="protein sequence ID" value="PWB88331.1"/>
    <property type="molecule type" value="Genomic_DNA"/>
</dbReference>
<accession>A0A315XPI5</accession>
<feature type="transmembrane region" description="Helical" evidence="6">
    <location>
        <begin position="196"/>
        <end position="217"/>
    </location>
</feature>
<evidence type="ECO:0000256" key="2">
    <source>
        <dbReference type="ARBA" id="ARBA00022475"/>
    </source>
</evidence>
<feature type="transmembrane region" description="Helical" evidence="6">
    <location>
        <begin position="108"/>
        <end position="128"/>
    </location>
</feature>
<dbReference type="GO" id="GO:0009246">
    <property type="term" value="P:enterobacterial common antigen biosynthetic process"/>
    <property type="evidence" value="ECO:0007669"/>
    <property type="project" value="TreeGrafter"/>
</dbReference>
<feature type="transmembrane region" description="Helical" evidence="6">
    <location>
        <begin position="165"/>
        <end position="184"/>
    </location>
</feature>
<evidence type="ECO:0000313" key="9">
    <source>
        <dbReference type="Proteomes" id="UP000251717"/>
    </source>
</evidence>